<comment type="similarity">
    <text evidence="1">Belongs to the cytochrome P450 family.</text>
</comment>
<dbReference type="Gene3D" id="1.10.630.10">
    <property type="entry name" value="Cytochrome P450"/>
    <property type="match status" value="1"/>
</dbReference>
<evidence type="ECO:0000256" key="1">
    <source>
        <dbReference type="ARBA" id="ARBA00010617"/>
    </source>
</evidence>
<gene>
    <name evidence="2" type="ORF">BU23DRAFT_292491</name>
</gene>
<dbReference type="PANTHER" id="PTHR24305:SF166">
    <property type="entry name" value="CYTOCHROME P450 12A4, MITOCHONDRIAL-RELATED"/>
    <property type="match status" value="1"/>
</dbReference>
<reference evidence="2" key="1">
    <citation type="journal article" date="2020" name="Stud. Mycol.">
        <title>101 Dothideomycetes genomes: a test case for predicting lifestyles and emergence of pathogens.</title>
        <authorList>
            <person name="Haridas S."/>
            <person name="Albert R."/>
            <person name="Binder M."/>
            <person name="Bloem J."/>
            <person name="Labutti K."/>
            <person name="Salamov A."/>
            <person name="Andreopoulos B."/>
            <person name="Baker S."/>
            <person name="Barry K."/>
            <person name="Bills G."/>
            <person name="Bluhm B."/>
            <person name="Cannon C."/>
            <person name="Castanera R."/>
            <person name="Culley D."/>
            <person name="Daum C."/>
            <person name="Ezra D."/>
            <person name="Gonzalez J."/>
            <person name="Henrissat B."/>
            <person name="Kuo A."/>
            <person name="Liang C."/>
            <person name="Lipzen A."/>
            <person name="Lutzoni F."/>
            <person name="Magnuson J."/>
            <person name="Mondo S."/>
            <person name="Nolan M."/>
            <person name="Ohm R."/>
            <person name="Pangilinan J."/>
            <person name="Park H.-J."/>
            <person name="Ramirez L."/>
            <person name="Alfaro M."/>
            <person name="Sun H."/>
            <person name="Tritt A."/>
            <person name="Yoshinaga Y."/>
            <person name="Zwiers L.-H."/>
            <person name="Turgeon B."/>
            <person name="Goodwin S."/>
            <person name="Spatafora J."/>
            <person name="Crous P."/>
            <person name="Grigoriev I."/>
        </authorList>
    </citation>
    <scope>NUCLEOTIDE SEQUENCE</scope>
    <source>
        <strain evidence="2">CBS 107.79</strain>
    </source>
</reference>
<dbReference type="InterPro" id="IPR036396">
    <property type="entry name" value="Cyt_P450_sf"/>
</dbReference>
<protein>
    <recommendedName>
        <fullName evidence="4">Cytochrome P450</fullName>
    </recommendedName>
</protein>
<evidence type="ECO:0008006" key="4">
    <source>
        <dbReference type="Google" id="ProtNLM"/>
    </source>
</evidence>
<dbReference type="OrthoDB" id="10029320at2759"/>
<keyword evidence="3" id="KW-1185">Reference proteome</keyword>
<organism evidence="2 3">
    <name type="scientific">Bimuria novae-zelandiae CBS 107.79</name>
    <dbReference type="NCBI Taxonomy" id="1447943"/>
    <lineage>
        <taxon>Eukaryota</taxon>
        <taxon>Fungi</taxon>
        <taxon>Dikarya</taxon>
        <taxon>Ascomycota</taxon>
        <taxon>Pezizomycotina</taxon>
        <taxon>Dothideomycetes</taxon>
        <taxon>Pleosporomycetidae</taxon>
        <taxon>Pleosporales</taxon>
        <taxon>Massarineae</taxon>
        <taxon>Didymosphaeriaceae</taxon>
        <taxon>Bimuria</taxon>
    </lineage>
</organism>
<dbReference type="GO" id="GO:0005506">
    <property type="term" value="F:iron ion binding"/>
    <property type="evidence" value="ECO:0007669"/>
    <property type="project" value="InterPro"/>
</dbReference>
<dbReference type="InterPro" id="IPR050121">
    <property type="entry name" value="Cytochrome_P450_monoxygenase"/>
</dbReference>
<dbReference type="PRINTS" id="PR00385">
    <property type="entry name" value="P450"/>
</dbReference>
<dbReference type="Proteomes" id="UP000800036">
    <property type="component" value="Unassembled WGS sequence"/>
</dbReference>
<evidence type="ECO:0000313" key="2">
    <source>
        <dbReference type="EMBL" id="KAF1967252.1"/>
    </source>
</evidence>
<proteinExistence type="inferred from homology"/>
<dbReference type="GO" id="GO:0020037">
    <property type="term" value="F:heme binding"/>
    <property type="evidence" value="ECO:0007669"/>
    <property type="project" value="InterPro"/>
</dbReference>
<dbReference type="GO" id="GO:0016705">
    <property type="term" value="F:oxidoreductase activity, acting on paired donors, with incorporation or reduction of molecular oxygen"/>
    <property type="evidence" value="ECO:0007669"/>
    <property type="project" value="InterPro"/>
</dbReference>
<sequence>MVDPIRPLKALFYEYVLNRKFTVVVKEVLSSTEHDTGTNPEGKSIIHLAARDKPLDTALLRTCVDQLKSFIFAGLDTTATLIQWLCYEMSKAFYSAHHAVILARLREEHDTIFGPAPSSALGILASLTGSSSSSGREVPLAQSLPYTIAFINETLRLRPPVATVRAVPWGAPPISLPHPSGAEHGRVDIAGLQIYPPPYLIYRNPHNWGPDAHLFSPSR</sequence>
<accession>A0A6A5UU36</accession>
<dbReference type="Pfam" id="PF00067">
    <property type="entry name" value="p450"/>
    <property type="match status" value="1"/>
</dbReference>
<dbReference type="InterPro" id="IPR001128">
    <property type="entry name" value="Cyt_P450"/>
</dbReference>
<dbReference type="AlphaFoldDB" id="A0A6A5UU36"/>
<dbReference type="PANTHER" id="PTHR24305">
    <property type="entry name" value="CYTOCHROME P450"/>
    <property type="match status" value="1"/>
</dbReference>
<dbReference type="SUPFAM" id="SSF48264">
    <property type="entry name" value="Cytochrome P450"/>
    <property type="match status" value="1"/>
</dbReference>
<evidence type="ECO:0000313" key="3">
    <source>
        <dbReference type="Proteomes" id="UP000800036"/>
    </source>
</evidence>
<dbReference type="EMBL" id="ML976734">
    <property type="protein sequence ID" value="KAF1967252.1"/>
    <property type="molecule type" value="Genomic_DNA"/>
</dbReference>
<name>A0A6A5UU36_9PLEO</name>
<dbReference type="GO" id="GO:0004497">
    <property type="term" value="F:monooxygenase activity"/>
    <property type="evidence" value="ECO:0007669"/>
    <property type="project" value="InterPro"/>
</dbReference>